<organism evidence="1 2">
    <name type="scientific">Brassica cretica</name>
    <name type="common">Mustard</name>
    <dbReference type="NCBI Taxonomy" id="69181"/>
    <lineage>
        <taxon>Eukaryota</taxon>
        <taxon>Viridiplantae</taxon>
        <taxon>Streptophyta</taxon>
        <taxon>Embryophyta</taxon>
        <taxon>Tracheophyta</taxon>
        <taxon>Spermatophyta</taxon>
        <taxon>Magnoliopsida</taxon>
        <taxon>eudicotyledons</taxon>
        <taxon>Gunneridae</taxon>
        <taxon>Pentapetalae</taxon>
        <taxon>rosids</taxon>
        <taxon>malvids</taxon>
        <taxon>Brassicales</taxon>
        <taxon>Brassicaceae</taxon>
        <taxon>Brassiceae</taxon>
        <taxon>Brassica</taxon>
    </lineage>
</organism>
<evidence type="ECO:0000313" key="2">
    <source>
        <dbReference type="Proteomes" id="UP000266723"/>
    </source>
</evidence>
<protein>
    <submittedName>
        <fullName evidence="1">Uncharacterized protein</fullName>
    </submittedName>
</protein>
<feature type="non-terminal residue" evidence="1">
    <location>
        <position position="1"/>
    </location>
</feature>
<sequence length="81" mass="9503">RKLVVQTVVYHLWKQKNNLIHNQTLLTVATVFYGIDKELGNIISARRLRKHFDSLWLCGLDNVVFLVYNVKGPSCFFFLFC</sequence>
<gene>
    <name evidence="1" type="ORF">DY000_02005682</name>
</gene>
<name>A0ABQ7BYH9_BRACR</name>
<evidence type="ECO:0000313" key="1">
    <source>
        <dbReference type="EMBL" id="KAF3544670.1"/>
    </source>
</evidence>
<keyword evidence="2" id="KW-1185">Reference proteome</keyword>
<reference evidence="1 2" key="1">
    <citation type="journal article" date="2020" name="BMC Genomics">
        <title>Intraspecific diversification of the crop wild relative Brassica cretica Lam. using demographic model selection.</title>
        <authorList>
            <person name="Kioukis A."/>
            <person name="Michalopoulou V.A."/>
            <person name="Briers L."/>
            <person name="Pirintsos S."/>
            <person name="Studholme D.J."/>
            <person name="Pavlidis P."/>
            <person name="Sarris P.F."/>
        </authorList>
    </citation>
    <scope>NUCLEOTIDE SEQUENCE [LARGE SCALE GENOMIC DNA]</scope>
    <source>
        <strain evidence="2">cv. PFS-1207/04</strain>
    </source>
</reference>
<accession>A0ABQ7BYH9</accession>
<comment type="caution">
    <text evidence="1">The sequence shown here is derived from an EMBL/GenBank/DDBJ whole genome shotgun (WGS) entry which is preliminary data.</text>
</comment>
<dbReference type="EMBL" id="QGKV02000832">
    <property type="protein sequence ID" value="KAF3544670.1"/>
    <property type="molecule type" value="Genomic_DNA"/>
</dbReference>
<dbReference type="Proteomes" id="UP000266723">
    <property type="component" value="Unassembled WGS sequence"/>
</dbReference>
<proteinExistence type="predicted"/>